<feature type="region of interest" description="Disordered" evidence="7">
    <location>
        <begin position="231"/>
        <end position="253"/>
    </location>
</feature>
<feature type="compositionally biased region" description="Polar residues" evidence="7">
    <location>
        <begin position="568"/>
        <end position="587"/>
    </location>
</feature>
<dbReference type="Proteomes" id="UP001346869">
    <property type="component" value="Unassembled WGS sequence"/>
</dbReference>
<feature type="compositionally biased region" description="Basic and acidic residues" evidence="7">
    <location>
        <begin position="458"/>
        <end position="475"/>
    </location>
</feature>
<name>A0AAN7XFZ2_ELEMC</name>
<evidence type="ECO:0000313" key="9">
    <source>
        <dbReference type="Proteomes" id="UP001346869"/>
    </source>
</evidence>
<dbReference type="GO" id="GO:0016055">
    <property type="term" value="P:Wnt signaling pathway"/>
    <property type="evidence" value="ECO:0007669"/>
    <property type="project" value="UniProtKB-KW"/>
</dbReference>
<evidence type="ECO:0000256" key="7">
    <source>
        <dbReference type="SAM" id="MobiDB-lite"/>
    </source>
</evidence>
<feature type="region of interest" description="Disordered" evidence="7">
    <location>
        <begin position="433"/>
        <end position="475"/>
    </location>
</feature>
<gene>
    <name evidence="8" type="ORF">PBY51_003084</name>
</gene>
<evidence type="ECO:0000256" key="3">
    <source>
        <dbReference type="ARBA" id="ARBA00022475"/>
    </source>
</evidence>
<comment type="similarity">
    <text evidence="2">Belongs to the Amer family.</text>
</comment>
<feature type="compositionally biased region" description="Polar residues" evidence="7">
    <location>
        <begin position="434"/>
        <end position="445"/>
    </location>
</feature>
<evidence type="ECO:0000256" key="1">
    <source>
        <dbReference type="ARBA" id="ARBA00004202"/>
    </source>
</evidence>
<dbReference type="InterPro" id="IPR019003">
    <property type="entry name" value="AMER"/>
</dbReference>
<keyword evidence="4" id="KW-0879">Wnt signaling pathway</keyword>
<evidence type="ECO:0000256" key="2">
    <source>
        <dbReference type="ARBA" id="ARBA00007750"/>
    </source>
</evidence>
<dbReference type="GO" id="GO:0005546">
    <property type="term" value="F:phosphatidylinositol-4,5-bisphosphate binding"/>
    <property type="evidence" value="ECO:0007669"/>
    <property type="project" value="TreeGrafter"/>
</dbReference>
<reference evidence="8 9" key="1">
    <citation type="journal article" date="2023" name="Genes (Basel)">
        <title>Chromosome-Level Genome Assembly and Circadian Gene Repertoire of the Patagonia Blennie Eleginops maclovinus-The Closest Ancestral Proxy of Antarctic Cryonotothenioids.</title>
        <authorList>
            <person name="Cheng C.C."/>
            <person name="Rivera-Colon A.G."/>
            <person name="Minhas B.F."/>
            <person name="Wilson L."/>
            <person name="Rayamajhi N."/>
            <person name="Vargas-Chacoff L."/>
            <person name="Catchen J.M."/>
        </authorList>
    </citation>
    <scope>NUCLEOTIDE SEQUENCE [LARGE SCALE GENOMIC DNA]</scope>
    <source>
        <strain evidence="8">JMC-PN-2008</strain>
    </source>
</reference>
<dbReference type="EMBL" id="JAUZQC010000015">
    <property type="protein sequence ID" value="KAK5858985.1"/>
    <property type="molecule type" value="Genomic_DNA"/>
</dbReference>
<reference evidence="8 9" key="2">
    <citation type="journal article" date="2023" name="Mol. Biol. Evol.">
        <title>Genomics of Secondarily Temperate Adaptation in the Only Non-Antarctic Icefish.</title>
        <authorList>
            <person name="Rivera-Colon A.G."/>
            <person name="Rayamajhi N."/>
            <person name="Minhas B.F."/>
            <person name="Madrigal G."/>
            <person name="Bilyk K.T."/>
            <person name="Yoon V."/>
            <person name="Hune M."/>
            <person name="Gregory S."/>
            <person name="Cheng C.H.C."/>
            <person name="Catchen J.M."/>
        </authorList>
    </citation>
    <scope>NUCLEOTIDE SEQUENCE [LARGE SCALE GENOMIC DNA]</scope>
    <source>
        <strain evidence="8">JMC-PN-2008</strain>
    </source>
</reference>
<evidence type="ECO:0000256" key="4">
    <source>
        <dbReference type="ARBA" id="ARBA00022687"/>
    </source>
</evidence>
<evidence type="ECO:0000256" key="5">
    <source>
        <dbReference type="ARBA" id="ARBA00023121"/>
    </source>
</evidence>
<organism evidence="8 9">
    <name type="scientific">Eleginops maclovinus</name>
    <name type="common">Patagonian blennie</name>
    <name type="synonym">Eleginus maclovinus</name>
    <dbReference type="NCBI Taxonomy" id="56733"/>
    <lineage>
        <taxon>Eukaryota</taxon>
        <taxon>Metazoa</taxon>
        <taxon>Chordata</taxon>
        <taxon>Craniata</taxon>
        <taxon>Vertebrata</taxon>
        <taxon>Euteleostomi</taxon>
        <taxon>Actinopterygii</taxon>
        <taxon>Neopterygii</taxon>
        <taxon>Teleostei</taxon>
        <taxon>Neoteleostei</taxon>
        <taxon>Acanthomorphata</taxon>
        <taxon>Eupercaria</taxon>
        <taxon>Perciformes</taxon>
        <taxon>Notothenioidei</taxon>
        <taxon>Eleginopidae</taxon>
        <taxon>Eleginops</taxon>
    </lineage>
</organism>
<dbReference type="GO" id="GO:0060828">
    <property type="term" value="P:regulation of canonical Wnt signaling pathway"/>
    <property type="evidence" value="ECO:0007669"/>
    <property type="project" value="TreeGrafter"/>
</dbReference>
<keyword evidence="5" id="KW-0446">Lipid-binding</keyword>
<comment type="subcellular location">
    <subcellularLocation>
        <location evidence="1">Cell membrane</location>
        <topology evidence="1">Peripheral membrane protein</topology>
    </subcellularLocation>
</comment>
<comment type="caution">
    <text evidence="8">The sequence shown here is derived from an EMBL/GenBank/DDBJ whole genome shotgun (WGS) entry which is preliminary data.</text>
</comment>
<evidence type="ECO:0000313" key="8">
    <source>
        <dbReference type="EMBL" id="KAK5858985.1"/>
    </source>
</evidence>
<feature type="region of interest" description="Disordered" evidence="7">
    <location>
        <begin position="1"/>
        <end position="31"/>
    </location>
</feature>
<feature type="region of interest" description="Disordered" evidence="7">
    <location>
        <begin position="77"/>
        <end position="103"/>
    </location>
</feature>
<dbReference type="Pfam" id="PF09422">
    <property type="entry name" value="AMER"/>
    <property type="match status" value="1"/>
</dbReference>
<feature type="compositionally biased region" description="Basic and acidic residues" evidence="7">
    <location>
        <begin position="93"/>
        <end position="103"/>
    </location>
</feature>
<evidence type="ECO:0000256" key="6">
    <source>
        <dbReference type="ARBA" id="ARBA00023136"/>
    </source>
</evidence>
<proteinExistence type="inferred from homology"/>
<dbReference type="PANTHER" id="PTHR22237">
    <property type="entry name" value="APC MEMBRANE RECRUITMENT PROTEIN 2-RELATED"/>
    <property type="match status" value="1"/>
</dbReference>
<dbReference type="GO" id="GO:0008013">
    <property type="term" value="F:beta-catenin binding"/>
    <property type="evidence" value="ECO:0007669"/>
    <property type="project" value="TreeGrafter"/>
</dbReference>
<dbReference type="GO" id="GO:0005886">
    <property type="term" value="C:plasma membrane"/>
    <property type="evidence" value="ECO:0007669"/>
    <property type="project" value="UniProtKB-SubCell"/>
</dbReference>
<accession>A0AAN7XFZ2</accession>
<feature type="compositionally biased region" description="Basic and acidic residues" evidence="7">
    <location>
        <begin position="235"/>
        <end position="249"/>
    </location>
</feature>
<feature type="compositionally biased region" description="Basic and acidic residues" evidence="7">
    <location>
        <begin position="1"/>
        <end position="15"/>
    </location>
</feature>
<keyword evidence="9" id="KW-1185">Reference proteome</keyword>
<keyword evidence="6" id="KW-0472">Membrane</keyword>
<keyword evidence="3" id="KW-1003">Cell membrane</keyword>
<evidence type="ECO:0008006" key="10">
    <source>
        <dbReference type="Google" id="ProtNLM"/>
    </source>
</evidence>
<dbReference type="PANTHER" id="PTHR22237:SF0">
    <property type="entry name" value="APC MEMBRANE RECRUITMENT PROTEIN 1"/>
    <property type="match status" value="1"/>
</dbReference>
<protein>
    <recommendedName>
        <fullName evidence="10">APC membrane recruitment protein 1</fullName>
    </recommendedName>
</protein>
<feature type="region of interest" description="Disordered" evidence="7">
    <location>
        <begin position="567"/>
        <end position="602"/>
    </location>
</feature>
<dbReference type="AlphaFoldDB" id="A0AAN7XFZ2"/>
<sequence length="1022" mass="112945">MASREVDELPSDTKELVPASAEISQCGPDDITEEPQLETMNTTVKSQKSGKFRRTAQTFFGVRKNFCILPSFFGGRSKNPSKWSSKKAINKSRTHDGLSDLSHDDNLRSGYNSAADLLYHDPRGSTGELHSSCQNECSHLGADQKTLTLTRQKRGFRSLFQSFRYHRNHRNAGSDKPEMIAMSSPRCKKEVPVVQDNTKQFVTECLESEPDVPDFADVSCDMSIGAECIDADEMPSEKGGEQDSPKSEVDGGTCDNVMEEISLMAVVSCELKESSRGHSEPCLKLETMSEPLLKSQTPAGSSDQLNLIYGDVASLKSFDSLTGCGDIIADQEDDSITESTVSGERSRSGGKRASCYLTYQGGGEEMASPEDLDEECLQDFWGNNASEEMCYTCNQEITDLTADLSSSHNMDLLNSSSAQQASGMDASSIADVLTPQSEHQESVPTSDEGYYDSTTPGPDDRQENSDRLRAERLPRDSYSGDALYELFAPDESLISPHYENKSKLPGSKQYLSEPVNVTDSAFVPEMNRLQISGQLYEVHGFLEKPSTCSKSSESAQKAMGRQEIGMNKNCNLNSKPQTSVNKSNTEPNVCEEKGNMSSASTEKNLKSINTECEKRHSSVSFGSTSDPDFETFCEPKEQHLEENKPVALPYKNISSQSAVDINDSDDGQTVCFSQALVDYTKHSQMLSNLRNDVDDLETNSAFTSNMQALPTIVTFDVVDMHNEGEYDEQIHMELEEDISSPYQDFEESYLQKDAFAECDYQMLDMYEQNLISNTWAIASLPRHLGLTRVSQSMPNALSLDRRSRSLDRESLELKMPDTYRENRAAIVASPQIETDSSTYYKKNVLVSASEDRDSSSIMALSWQTRSEMALSLPLTDGGFNEQVQSLSQTQVKRKIMSSSSSSDCPNIKTQLCSKVSVNSQNNRQQHLPSQADSCLPHSTFLYSGMMDGESDDVDEDVFCKAATHLHSYKKCGKSRPVASREAVSHTGSLLNTGGLNDDMTVLSETRTPRDVAGNKLPEATYN</sequence>